<dbReference type="Proteomes" id="UP000823910">
    <property type="component" value="Unassembled WGS sequence"/>
</dbReference>
<sequence>MEIKWQKQQKKWLAALGILDSCAIAGAAIRCSGRGEAGLQEETAGGS</sequence>
<name>A0A9D2MWS6_9FIRM</name>
<dbReference type="AlphaFoldDB" id="A0A9D2MWS6"/>
<proteinExistence type="predicted"/>
<comment type="caution">
    <text evidence="1">The sequence shown here is derived from an EMBL/GenBank/DDBJ whole genome shotgun (WGS) entry which is preliminary data.</text>
</comment>
<reference evidence="1" key="1">
    <citation type="journal article" date="2021" name="PeerJ">
        <title>Extensive microbial diversity within the chicken gut microbiome revealed by metagenomics and culture.</title>
        <authorList>
            <person name="Gilroy R."/>
            <person name="Ravi A."/>
            <person name="Getino M."/>
            <person name="Pursley I."/>
            <person name="Horton D.L."/>
            <person name="Alikhan N.F."/>
            <person name="Baker D."/>
            <person name="Gharbi K."/>
            <person name="Hall N."/>
            <person name="Watson M."/>
            <person name="Adriaenssens E.M."/>
            <person name="Foster-Nyarko E."/>
            <person name="Jarju S."/>
            <person name="Secka A."/>
            <person name="Antonio M."/>
            <person name="Oren A."/>
            <person name="Chaudhuri R.R."/>
            <person name="La Ragione R."/>
            <person name="Hildebrand F."/>
            <person name="Pallen M.J."/>
        </authorList>
    </citation>
    <scope>NUCLEOTIDE SEQUENCE</scope>
    <source>
        <strain evidence="1">CHK180-15479</strain>
    </source>
</reference>
<accession>A0A9D2MWS6</accession>
<dbReference type="EMBL" id="DWWT01000002">
    <property type="protein sequence ID" value="HJC04615.1"/>
    <property type="molecule type" value="Genomic_DNA"/>
</dbReference>
<evidence type="ECO:0000313" key="2">
    <source>
        <dbReference type="Proteomes" id="UP000823910"/>
    </source>
</evidence>
<reference evidence="1" key="2">
    <citation type="submission" date="2021-04" db="EMBL/GenBank/DDBJ databases">
        <authorList>
            <person name="Gilroy R."/>
        </authorList>
    </citation>
    <scope>NUCLEOTIDE SEQUENCE</scope>
    <source>
        <strain evidence="1">CHK180-15479</strain>
    </source>
</reference>
<organism evidence="1 2">
    <name type="scientific">Candidatus Enterocloster excrementipullorum</name>
    <dbReference type="NCBI Taxonomy" id="2838559"/>
    <lineage>
        <taxon>Bacteria</taxon>
        <taxon>Bacillati</taxon>
        <taxon>Bacillota</taxon>
        <taxon>Clostridia</taxon>
        <taxon>Lachnospirales</taxon>
        <taxon>Lachnospiraceae</taxon>
        <taxon>Enterocloster</taxon>
    </lineage>
</organism>
<gene>
    <name evidence="1" type="ORF">H9704_00375</name>
</gene>
<evidence type="ECO:0000313" key="1">
    <source>
        <dbReference type="EMBL" id="HJC04615.1"/>
    </source>
</evidence>
<protein>
    <submittedName>
        <fullName evidence="1">Uncharacterized protein</fullName>
    </submittedName>
</protein>